<evidence type="ECO:0000256" key="3">
    <source>
        <dbReference type="ARBA" id="ARBA00022448"/>
    </source>
</evidence>
<organism evidence="9 10">
    <name type="scientific">Amphibacillus xylanus (strain ATCC 51415 / DSM 6626 / JCM 7361 / LMG 17667 / NBRC 15112 / Ep01)</name>
    <dbReference type="NCBI Taxonomy" id="698758"/>
    <lineage>
        <taxon>Bacteria</taxon>
        <taxon>Bacillati</taxon>
        <taxon>Bacillota</taxon>
        <taxon>Bacilli</taxon>
        <taxon>Bacillales</taxon>
        <taxon>Bacillaceae</taxon>
        <taxon>Amphibacillus</taxon>
    </lineage>
</organism>
<dbReference type="PATRIC" id="fig|698758.3.peg.2076"/>
<feature type="transmembrane region" description="Helical" evidence="7">
    <location>
        <begin position="215"/>
        <end position="234"/>
    </location>
</feature>
<evidence type="ECO:0000313" key="9">
    <source>
        <dbReference type="EMBL" id="BAM48202.1"/>
    </source>
</evidence>
<dbReference type="Proteomes" id="UP000006294">
    <property type="component" value="Chromosome"/>
</dbReference>
<sequence length="399" mass="43075">MTTLLLLIIYLAFISLGLPDALLGTAWPVMQLELDLPMEVAGVLSMTITSGTIISSLASGRLLKRYGTGKVTFISVLMTAAALLGFYLAPSLIWLIICAIPLGLGAGAVDTGLNDYVAINYEARHMSWLHSFWGVGASLSPIIMSQFILQGHAWREGYLTISIIQFALVAILFLSIPLWSKVAATEESQLNQAIEAEATASKTATKPLQVKGVKYALLTFLFYCGIEAGVGLWGSSFLVNIKNFDPAIAARWVSFYYGGITIGRFITGFITFKMSNKALIRTGQMTALIGTILLFLPLPQIFLMSSFVIIGLGLAPIFPCMIHETPANFGKQHSQVLIGYQMAAAYTGTTFVPPLIGLFAGQLTIAIFPPIAILLVAGMLFSSEKLNQINSVKSKQLSM</sequence>
<feature type="transmembrane region" description="Helical" evidence="7">
    <location>
        <begin position="71"/>
        <end position="88"/>
    </location>
</feature>
<evidence type="ECO:0000256" key="2">
    <source>
        <dbReference type="ARBA" id="ARBA00008335"/>
    </source>
</evidence>
<dbReference type="InterPro" id="IPR051788">
    <property type="entry name" value="MFS_Transporter"/>
</dbReference>
<keyword evidence="4 7" id="KW-0812">Transmembrane</keyword>
<dbReference type="PANTHER" id="PTHR23514">
    <property type="entry name" value="BYPASS OF STOP CODON PROTEIN 6"/>
    <property type="match status" value="1"/>
</dbReference>
<dbReference type="eggNOG" id="COG0738">
    <property type="taxonomic scope" value="Bacteria"/>
</dbReference>
<dbReference type="SUPFAM" id="SSF103473">
    <property type="entry name" value="MFS general substrate transporter"/>
    <property type="match status" value="1"/>
</dbReference>
<reference evidence="9 10" key="1">
    <citation type="submission" date="2011-01" db="EMBL/GenBank/DDBJ databases">
        <title>Whole genome sequence of Amphibacillus xylinus NBRC 15112.</title>
        <authorList>
            <person name="Nakazawa H."/>
            <person name="Katano Y."/>
            <person name="Nakamura S."/>
            <person name="Sasagawa M."/>
            <person name="Fukada J."/>
            <person name="Arai T."/>
            <person name="Sasakura N."/>
            <person name="Mochizuki D."/>
            <person name="Hosoyama A."/>
            <person name="Harada K."/>
            <person name="Horikawa H."/>
            <person name="Kato Y."/>
            <person name="Harada T."/>
            <person name="Sasaki K."/>
            <person name="Sekiguchi M."/>
            <person name="Hodoyama M."/>
            <person name="Nishiko R."/>
            <person name="Narita H."/>
            <person name="Hanamaki A."/>
            <person name="Hata C."/>
            <person name="Konno Y."/>
            <person name="Niimura Y."/>
            <person name="Yamazaki S."/>
            <person name="Fujita N."/>
        </authorList>
    </citation>
    <scope>NUCLEOTIDE SEQUENCE [LARGE SCALE GENOMIC DNA]</scope>
    <source>
        <strain evidence="10">ATCC 51415 / DSM 6626 / JCM 7361 / LMG 17667 / NBRC 15112 / Ep01</strain>
    </source>
</reference>
<gene>
    <name evidence="9" type="ordered locus">AXY_20700</name>
</gene>
<dbReference type="GO" id="GO:0005886">
    <property type="term" value="C:plasma membrane"/>
    <property type="evidence" value="ECO:0007669"/>
    <property type="project" value="UniProtKB-SubCell"/>
</dbReference>
<feature type="transmembrane region" description="Helical" evidence="7">
    <location>
        <begin position="254"/>
        <end position="272"/>
    </location>
</feature>
<feature type="domain" description="Major facilitator superfamily (MFS) profile" evidence="8">
    <location>
        <begin position="5"/>
        <end position="390"/>
    </location>
</feature>
<evidence type="ECO:0000256" key="6">
    <source>
        <dbReference type="ARBA" id="ARBA00023136"/>
    </source>
</evidence>
<dbReference type="RefSeq" id="WP_015010788.1">
    <property type="nucleotide sequence ID" value="NC_018704.1"/>
</dbReference>
<name>K0J4I4_AMPXN</name>
<dbReference type="PANTHER" id="PTHR23514:SF3">
    <property type="entry name" value="BYPASS OF STOP CODON PROTEIN 6"/>
    <property type="match status" value="1"/>
</dbReference>
<dbReference type="InterPro" id="IPR011701">
    <property type="entry name" value="MFS"/>
</dbReference>
<feature type="transmembrane region" description="Helical" evidence="7">
    <location>
        <begin position="358"/>
        <end position="381"/>
    </location>
</feature>
<dbReference type="OrthoDB" id="9795150at2"/>
<dbReference type="HOGENOM" id="CLU_021993_2_0_9"/>
<keyword evidence="6 7" id="KW-0472">Membrane</keyword>
<dbReference type="KEGG" id="axl:AXY_20700"/>
<evidence type="ECO:0000256" key="4">
    <source>
        <dbReference type="ARBA" id="ARBA00022692"/>
    </source>
</evidence>
<comment type="subcellular location">
    <subcellularLocation>
        <location evidence="1">Cell membrane</location>
        <topology evidence="1">Multi-pass membrane protein</topology>
    </subcellularLocation>
</comment>
<feature type="transmembrane region" description="Helical" evidence="7">
    <location>
        <begin position="94"/>
        <end position="116"/>
    </location>
</feature>
<dbReference type="GO" id="GO:0022857">
    <property type="term" value="F:transmembrane transporter activity"/>
    <property type="evidence" value="ECO:0007669"/>
    <property type="project" value="InterPro"/>
</dbReference>
<dbReference type="PROSITE" id="PS50850">
    <property type="entry name" value="MFS"/>
    <property type="match status" value="1"/>
</dbReference>
<dbReference type="Gene3D" id="1.20.1250.20">
    <property type="entry name" value="MFS general substrate transporter like domains"/>
    <property type="match status" value="2"/>
</dbReference>
<keyword evidence="10" id="KW-1185">Reference proteome</keyword>
<evidence type="ECO:0000256" key="7">
    <source>
        <dbReference type="SAM" id="Phobius"/>
    </source>
</evidence>
<evidence type="ECO:0000256" key="5">
    <source>
        <dbReference type="ARBA" id="ARBA00022989"/>
    </source>
</evidence>
<evidence type="ECO:0000313" key="10">
    <source>
        <dbReference type="Proteomes" id="UP000006294"/>
    </source>
</evidence>
<evidence type="ECO:0000256" key="1">
    <source>
        <dbReference type="ARBA" id="ARBA00004651"/>
    </source>
</evidence>
<comment type="similarity">
    <text evidence="2">Belongs to the major facilitator superfamily.</text>
</comment>
<proteinExistence type="inferred from homology"/>
<feature type="transmembrane region" description="Helical" evidence="7">
    <location>
        <begin position="40"/>
        <end position="59"/>
    </location>
</feature>
<feature type="transmembrane region" description="Helical" evidence="7">
    <location>
        <begin position="161"/>
        <end position="179"/>
    </location>
</feature>
<keyword evidence="5 7" id="KW-1133">Transmembrane helix</keyword>
<keyword evidence="3" id="KW-0813">Transport</keyword>
<accession>K0J4I4</accession>
<dbReference type="AlphaFoldDB" id="K0J4I4"/>
<dbReference type="InterPro" id="IPR020846">
    <property type="entry name" value="MFS_dom"/>
</dbReference>
<feature type="transmembrane region" description="Helical" evidence="7">
    <location>
        <begin position="128"/>
        <end position="149"/>
    </location>
</feature>
<protein>
    <submittedName>
        <fullName evidence="9">Major facilitator superfamily transporter</fullName>
    </submittedName>
</protein>
<feature type="transmembrane region" description="Helical" evidence="7">
    <location>
        <begin position="302"/>
        <end position="322"/>
    </location>
</feature>
<dbReference type="InterPro" id="IPR036259">
    <property type="entry name" value="MFS_trans_sf"/>
</dbReference>
<dbReference type="EMBL" id="AP012050">
    <property type="protein sequence ID" value="BAM48202.1"/>
    <property type="molecule type" value="Genomic_DNA"/>
</dbReference>
<dbReference type="Pfam" id="PF07690">
    <property type="entry name" value="MFS_1"/>
    <property type="match status" value="1"/>
</dbReference>
<dbReference type="STRING" id="698758.AXY_20700"/>
<evidence type="ECO:0000259" key="8">
    <source>
        <dbReference type="PROSITE" id="PS50850"/>
    </source>
</evidence>